<evidence type="ECO:0000313" key="2">
    <source>
        <dbReference type="EMBL" id="EFN69994.1"/>
    </source>
</evidence>
<organism evidence="3">
    <name type="scientific">Camponotus floridanus</name>
    <name type="common">Florida carpenter ant</name>
    <dbReference type="NCBI Taxonomy" id="104421"/>
    <lineage>
        <taxon>Eukaryota</taxon>
        <taxon>Metazoa</taxon>
        <taxon>Ecdysozoa</taxon>
        <taxon>Arthropoda</taxon>
        <taxon>Hexapoda</taxon>
        <taxon>Insecta</taxon>
        <taxon>Pterygota</taxon>
        <taxon>Neoptera</taxon>
        <taxon>Endopterygota</taxon>
        <taxon>Hymenoptera</taxon>
        <taxon>Apocrita</taxon>
        <taxon>Aculeata</taxon>
        <taxon>Formicoidea</taxon>
        <taxon>Formicidae</taxon>
        <taxon>Formicinae</taxon>
        <taxon>Camponotus</taxon>
    </lineage>
</organism>
<proteinExistence type="predicted"/>
<dbReference type="InParanoid" id="E2A9A0"/>
<feature type="compositionally biased region" description="Polar residues" evidence="1">
    <location>
        <begin position="1"/>
        <end position="23"/>
    </location>
</feature>
<dbReference type="EMBL" id="GL437749">
    <property type="protein sequence ID" value="EFN69994.1"/>
    <property type="molecule type" value="Genomic_DNA"/>
</dbReference>
<dbReference type="Proteomes" id="UP000000311">
    <property type="component" value="Unassembled WGS sequence"/>
</dbReference>
<dbReference type="AlphaFoldDB" id="E2A9A0"/>
<reference evidence="2 3" key="1">
    <citation type="journal article" date="2010" name="Science">
        <title>Genomic comparison of the ants Camponotus floridanus and Harpegnathos saltator.</title>
        <authorList>
            <person name="Bonasio R."/>
            <person name="Zhang G."/>
            <person name="Ye C."/>
            <person name="Mutti N.S."/>
            <person name="Fang X."/>
            <person name="Qin N."/>
            <person name="Donahue G."/>
            <person name="Yang P."/>
            <person name="Li Q."/>
            <person name="Li C."/>
            <person name="Zhang P."/>
            <person name="Huang Z."/>
            <person name="Berger S.L."/>
            <person name="Reinberg D."/>
            <person name="Wang J."/>
            <person name="Liebig J."/>
        </authorList>
    </citation>
    <scope>NUCLEOTIDE SEQUENCE [LARGE SCALE GENOMIC DNA]</scope>
    <source>
        <strain evidence="3">C129</strain>
    </source>
</reference>
<gene>
    <name evidence="2" type="ORF">EAG_05050</name>
</gene>
<feature type="region of interest" description="Disordered" evidence="1">
    <location>
        <begin position="1"/>
        <end position="46"/>
    </location>
</feature>
<evidence type="ECO:0000313" key="3">
    <source>
        <dbReference type="Proteomes" id="UP000000311"/>
    </source>
</evidence>
<protein>
    <submittedName>
        <fullName evidence="2">Uncharacterized protein</fullName>
    </submittedName>
</protein>
<name>E2A9A0_CAMFO</name>
<evidence type="ECO:0000256" key="1">
    <source>
        <dbReference type="SAM" id="MobiDB-lite"/>
    </source>
</evidence>
<sequence>MKVYDMSSNKNISLPAHGTSNPQGPAGAGDIVSTPPPSSSVSGVGIGEERTTASVLGSVAGEITVLEDFMEDLFENVEDVVFFSSRLAGDLDDDGVASPELVAAAQDFLQRLAMGLQVRRRGRFSEVRSI</sequence>
<keyword evidence="3" id="KW-1185">Reference proteome</keyword>
<accession>E2A9A0</accession>